<dbReference type="EMBL" id="JAYMYR010000004">
    <property type="protein sequence ID" value="KAK7366591.1"/>
    <property type="molecule type" value="Genomic_DNA"/>
</dbReference>
<dbReference type="Proteomes" id="UP001374584">
    <property type="component" value="Unassembled WGS sequence"/>
</dbReference>
<evidence type="ECO:0000313" key="1">
    <source>
        <dbReference type="EMBL" id="KAK7366591.1"/>
    </source>
</evidence>
<proteinExistence type="predicted"/>
<sequence length="171" mass="18983">MVGYQKHCSSLAVVVFGRNPVPREKTALQTQSDKSSTAHYFDIDKEEGHSCIKNSGSKGDTTQWQNKRAWVARLDGGESDHSRDKEVVGGLASARAPEDRGQVNLLCGQNWKKQTMDNEGKGDLYNALVYDALTIVTPHKLCISNIPYRILDDSILSLMDAPLRKSKPLRP</sequence>
<dbReference type="AlphaFoldDB" id="A0AAN9RBQ2"/>
<protein>
    <submittedName>
        <fullName evidence="1">Uncharacterized protein</fullName>
    </submittedName>
</protein>
<evidence type="ECO:0000313" key="2">
    <source>
        <dbReference type="Proteomes" id="UP001374584"/>
    </source>
</evidence>
<comment type="caution">
    <text evidence="1">The sequence shown here is derived from an EMBL/GenBank/DDBJ whole genome shotgun (WGS) entry which is preliminary data.</text>
</comment>
<organism evidence="1 2">
    <name type="scientific">Phaseolus coccineus</name>
    <name type="common">Scarlet runner bean</name>
    <name type="synonym">Phaseolus multiflorus</name>
    <dbReference type="NCBI Taxonomy" id="3886"/>
    <lineage>
        <taxon>Eukaryota</taxon>
        <taxon>Viridiplantae</taxon>
        <taxon>Streptophyta</taxon>
        <taxon>Embryophyta</taxon>
        <taxon>Tracheophyta</taxon>
        <taxon>Spermatophyta</taxon>
        <taxon>Magnoliopsida</taxon>
        <taxon>eudicotyledons</taxon>
        <taxon>Gunneridae</taxon>
        <taxon>Pentapetalae</taxon>
        <taxon>rosids</taxon>
        <taxon>fabids</taxon>
        <taxon>Fabales</taxon>
        <taxon>Fabaceae</taxon>
        <taxon>Papilionoideae</taxon>
        <taxon>50 kb inversion clade</taxon>
        <taxon>NPAAA clade</taxon>
        <taxon>indigoferoid/millettioid clade</taxon>
        <taxon>Phaseoleae</taxon>
        <taxon>Phaseolus</taxon>
    </lineage>
</organism>
<keyword evidence="2" id="KW-1185">Reference proteome</keyword>
<reference evidence="1 2" key="1">
    <citation type="submission" date="2024-01" db="EMBL/GenBank/DDBJ databases">
        <title>The genomes of 5 underutilized Papilionoideae crops provide insights into root nodulation and disease resistanc.</title>
        <authorList>
            <person name="Jiang F."/>
        </authorList>
    </citation>
    <scope>NUCLEOTIDE SEQUENCE [LARGE SCALE GENOMIC DNA]</scope>
    <source>
        <strain evidence="1">JINMINGXINNONG_FW02</strain>
        <tissue evidence="1">Leaves</tissue>
    </source>
</reference>
<accession>A0AAN9RBQ2</accession>
<gene>
    <name evidence="1" type="ORF">VNO80_08585</name>
</gene>
<name>A0AAN9RBQ2_PHACN</name>